<organism evidence="2 3">
    <name type="scientific">Ceratodon purpureus</name>
    <name type="common">Fire moss</name>
    <name type="synonym">Dicranum purpureum</name>
    <dbReference type="NCBI Taxonomy" id="3225"/>
    <lineage>
        <taxon>Eukaryota</taxon>
        <taxon>Viridiplantae</taxon>
        <taxon>Streptophyta</taxon>
        <taxon>Embryophyta</taxon>
        <taxon>Bryophyta</taxon>
        <taxon>Bryophytina</taxon>
        <taxon>Bryopsida</taxon>
        <taxon>Dicranidae</taxon>
        <taxon>Pseudoditrichales</taxon>
        <taxon>Ditrichaceae</taxon>
        <taxon>Ceratodon</taxon>
    </lineage>
</organism>
<accession>A0A8T0JDM3</accession>
<proteinExistence type="predicted"/>
<dbReference type="AlphaFoldDB" id="A0A8T0JDM3"/>
<dbReference type="Proteomes" id="UP000822688">
    <property type="component" value="Chromosome 1"/>
</dbReference>
<evidence type="ECO:0000313" key="3">
    <source>
        <dbReference type="Proteomes" id="UP000822688"/>
    </source>
</evidence>
<feature type="compositionally biased region" description="Low complexity" evidence="1">
    <location>
        <begin position="45"/>
        <end position="66"/>
    </location>
</feature>
<feature type="compositionally biased region" description="Basic and acidic residues" evidence="1">
    <location>
        <begin position="158"/>
        <end position="168"/>
    </location>
</feature>
<evidence type="ECO:0000313" key="2">
    <source>
        <dbReference type="EMBL" id="KAG0593476.1"/>
    </source>
</evidence>
<keyword evidence="3" id="KW-1185">Reference proteome</keyword>
<gene>
    <name evidence="2" type="ORF">KC19_1G332800</name>
</gene>
<comment type="caution">
    <text evidence="2">The sequence shown here is derived from an EMBL/GenBank/DDBJ whole genome shotgun (WGS) entry which is preliminary data.</text>
</comment>
<protein>
    <submittedName>
        <fullName evidence="2">Uncharacterized protein</fullName>
    </submittedName>
</protein>
<feature type="region of interest" description="Disordered" evidence="1">
    <location>
        <begin position="1"/>
        <end position="168"/>
    </location>
</feature>
<dbReference type="EMBL" id="CM026421">
    <property type="protein sequence ID" value="KAG0593476.1"/>
    <property type="molecule type" value="Genomic_DNA"/>
</dbReference>
<name>A0A8T0JDM3_CERPU</name>
<evidence type="ECO:0000256" key="1">
    <source>
        <dbReference type="SAM" id="MobiDB-lite"/>
    </source>
</evidence>
<reference evidence="2" key="1">
    <citation type="submission" date="2020-06" db="EMBL/GenBank/DDBJ databases">
        <title>WGS assembly of Ceratodon purpureus strain R40.</title>
        <authorList>
            <person name="Carey S.B."/>
            <person name="Jenkins J."/>
            <person name="Shu S."/>
            <person name="Lovell J.T."/>
            <person name="Sreedasyam A."/>
            <person name="Maumus F."/>
            <person name="Tiley G.P."/>
            <person name="Fernandez-Pozo N."/>
            <person name="Barry K."/>
            <person name="Chen C."/>
            <person name="Wang M."/>
            <person name="Lipzen A."/>
            <person name="Daum C."/>
            <person name="Saski C.A."/>
            <person name="Payton A.C."/>
            <person name="Mcbreen J.C."/>
            <person name="Conrad R.E."/>
            <person name="Kollar L.M."/>
            <person name="Olsson S."/>
            <person name="Huttunen S."/>
            <person name="Landis J.B."/>
            <person name="Wickett N.J."/>
            <person name="Johnson M.G."/>
            <person name="Rensing S.A."/>
            <person name="Grimwood J."/>
            <person name="Schmutz J."/>
            <person name="Mcdaniel S.F."/>
        </authorList>
    </citation>
    <scope>NUCLEOTIDE SEQUENCE</scope>
    <source>
        <strain evidence="2">R40</strain>
    </source>
</reference>
<sequence>MRSQTTTAPRPKLDRPGPPVLPPQICSKTRGVAANTSNLARPGVSSSSSSSSATTALSPANSTPPATRQPGRSLWESPQPSQAKPSPRAAFARGSLLAVPIVAPAASRRSTEHSHGPRKRRPRCRVGAQRQLPSGAAPRLPSRQAPPESRDPSSLACFREETRLRPEA</sequence>